<organism evidence="2">
    <name type="scientific">Brassica napus</name>
    <name type="common">Rape</name>
    <dbReference type="NCBI Taxonomy" id="3708"/>
    <lineage>
        <taxon>Eukaryota</taxon>
        <taxon>Viridiplantae</taxon>
        <taxon>Streptophyta</taxon>
        <taxon>Embryophyta</taxon>
        <taxon>Tracheophyta</taxon>
        <taxon>Spermatophyta</taxon>
        <taxon>Magnoliopsida</taxon>
        <taxon>eudicotyledons</taxon>
        <taxon>Gunneridae</taxon>
        <taxon>Pentapetalae</taxon>
        <taxon>rosids</taxon>
        <taxon>malvids</taxon>
        <taxon>Brassicales</taxon>
        <taxon>Brassicaceae</taxon>
        <taxon>Brassiceae</taxon>
        <taxon>Brassica</taxon>
    </lineage>
</organism>
<dbReference type="EMBL" id="HG994360">
    <property type="protein sequence ID" value="CAF2088725.1"/>
    <property type="molecule type" value="Genomic_DNA"/>
</dbReference>
<dbReference type="AlphaFoldDB" id="A0A816SMG4"/>
<sequence length="116" mass="12983">MLRFSDFMWKHASKWRYLKKGVGENPREAFLVADDCCLLLARAVDVSAEAALEPHLPDFDSADPSLGNRFPKRLPTSETKTKPEEIPSDGTNKNIGKGLIETLGQEREIIGVSKRK</sequence>
<evidence type="ECO:0000256" key="1">
    <source>
        <dbReference type="SAM" id="MobiDB-lite"/>
    </source>
</evidence>
<dbReference type="Proteomes" id="UP001295469">
    <property type="component" value="Chromosome A06"/>
</dbReference>
<evidence type="ECO:0000313" key="2">
    <source>
        <dbReference type="EMBL" id="CAF2088725.1"/>
    </source>
</evidence>
<proteinExistence type="predicted"/>
<feature type="region of interest" description="Disordered" evidence="1">
    <location>
        <begin position="55"/>
        <end position="96"/>
    </location>
</feature>
<reference evidence="2" key="1">
    <citation type="submission" date="2021-01" db="EMBL/GenBank/DDBJ databases">
        <authorList>
            <consortium name="Genoscope - CEA"/>
            <person name="William W."/>
        </authorList>
    </citation>
    <scope>NUCLEOTIDE SEQUENCE</scope>
</reference>
<protein>
    <submittedName>
        <fullName evidence="2">(rape) hypothetical protein</fullName>
    </submittedName>
</protein>
<name>A0A816SMG4_BRANA</name>
<gene>
    <name evidence="2" type="ORF">DARMORV10_A06P34750.1</name>
</gene>
<accession>A0A816SMG4</accession>